<keyword evidence="3" id="KW-1185">Reference proteome</keyword>
<dbReference type="CDD" id="cd01650">
    <property type="entry name" value="RT_nLTR_like"/>
    <property type="match status" value="1"/>
</dbReference>
<evidence type="ECO:0000259" key="1">
    <source>
        <dbReference type="PROSITE" id="PS50878"/>
    </source>
</evidence>
<dbReference type="PROSITE" id="PS50878">
    <property type="entry name" value="RT_POL"/>
    <property type="match status" value="1"/>
</dbReference>
<dbReference type="InterPro" id="IPR043502">
    <property type="entry name" value="DNA/RNA_pol_sf"/>
</dbReference>
<dbReference type="AlphaFoldDB" id="A0AA88YXR6"/>
<feature type="domain" description="Reverse transcriptase" evidence="1">
    <location>
        <begin position="32"/>
        <end position="298"/>
    </location>
</feature>
<dbReference type="Proteomes" id="UP001186944">
    <property type="component" value="Unassembled WGS sequence"/>
</dbReference>
<evidence type="ECO:0000313" key="2">
    <source>
        <dbReference type="EMBL" id="KAK3109083.1"/>
    </source>
</evidence>
<name>A0AA88YXR6_PINIB</name>
<proteinExistence type="predicted"/>
<protein>
    <recommendedName>
        <fullName evidence="1">Reverse transcriptase domain-containing protein</fullName>
    </recommendedName>
</protein>
<organism evidence="2 3">
    <name type="scientific">Pinctada imbricata</name>
    <name type="common">Atlantic pearl-oyster</name>
    <name type="synonym">Pinctada martensii</name>
    <dbReference type="NCBI Taxonomy" id="66713"/>
    <lineage>
        <taxon>Eukaryota</taxon>
        <taxon>Metazoa</taxon>
        <taxon>Spiralia</taxon>
        <taxon>Lophotrochozoa</taxon>
        <taxon>Mollusca</taxon>
        <taxon>Bivalvia</taxon>
        <taxon>Autobranchia</taxon>
        <taxon>Pteriomorphia</taxon>
        <taxon>Pterioida</taxon>
        <taxon>Pterioidea</taxon>
        <taxon>Pteriidae</taxon>
        <taxon>Pinctada</taxon>
    </lineage>
</organism>
<dbReference type="InterPro" id="IPR000477">
    <property type="entry name" value="RT_dom"/>
</dbReference>
<sequence length="489" mass="56224">MAHQMTPTLTKIFQGQTPEDWRSSNRLTITKISLNTGQLPSDWVTANVTPLFKKGERSKPSNYRPISLTCILCKTLEHIVTSNLVKHLTRNNILYDLQHGFREKRSCETQLIMLISELANNIQQGRQTDLILLDFSKAFDKVSRQKLIYKLYKYGVQGKNLGWIKGFLSNRSQKVVLDGNNSSNIPVTSGVPQGSVLGPVLFLTYINDLPEQVKSQVRLFADDTVVYITICKRGDSAQLQEDLHNLETWEKAWDMEFNPSKCQVIRVSTSRNPIQTKYSLHGQVLEATSSARYLGVDISCDLSWRTHIDRVTSTATKSLGFLRRNIRTNHPQLKSLAYKTVVRPQLEYATCVWDPYQATHINRIEMVQRRAARWVCHDYSPYSSVTSMLENLGWRSLELRRSDARLSMLYKIVHDKVAIPSDQLVRPTRLTRFSHSCTFRQIQTTKNVLKYSFFPLTIVQWNRLPDSVVSLPNIEEFKLAVSKIHHLKP</sequence>
<accession>A0AA88YXR6</accession>
<evidence type="ECO:0000313" key="3">
    <source>
        <dbReference type="Proteomes" id="UP001186944"/>
    </source>
</evidence>
<dbReference type="EMBL" id="VSWD01000001">
    <property type="protein sequence ID" value="KAK3109083.1"/>
    <property type="molecule type" value="Genomic_DNA"/>
</dbReference>
<dbReference type="PANTHER" id="PTHR33332">
    <property type="entry name" value="REVERSE TRANSCRIPTASE DOMAIN-CONTAINING PROTEIN"/>
    <property type="match status" value="1"/>
</dbReference>
<gene>
    <name evidence="2" type="ORF">FSP39_022693</name>
</gene>
<reference evidence="2" key="1">
    <citation type="submission" date="2019-08" db="EMBL/GenBank/DDBJ databases">
        <title>The improved chromosome-level genome for the pearl oyster Pinctada fucata martensii using PacBio sequencing and Hi-C.</title>
        <authorList>
            <person name="Zheng Z."/>
        </authorList>
    </citation>
    <scope>NUCLEOTIDE SEQUENCE</scope>
    <source>
        <strain evidence="2">ZZ-2019</strain>
        <tissue evidence="2">Adductor muscle</tissue>
    </source>
</reference>
<dbReference type="Pfam" id="PF00078">
    <property type="entry name" value="RVT_1"/>
    <property type="match status" value="1"/>
</dbReference>
<dbReference type="SUPFAM" id="SSF56672">
    <property type="entry name" value="DNA/RNA polymerases"/>
    <property type="match status" value="1"/>
</dbReference>
<comment type="caution">
    <text evidence="2">The sequence shown here is derived from an EMBL/GenBank/DDBJ whole genome shotgun (WGS) entry which is preliminary data.</text>
</comment>